<dbReference type="GO" id="GO:0009451">
    <property type="term" value="P:RNA modification"/>
    <property type="evidence" value="ECO:0007669"/>
    <property type="project" value="InterPro"/>
</dbReference>
<dbReference type="Pfam" id="PF01535">
    <property type="entry name" value="PPR"/>
    <property type="match status" value="1"/>
</dbReference>
<evidence type="ECO:0000256" key="1">
    <source>
        <dbReference type="ARBA" id="ARBA00022737"/>
    </source>
</evidence>
<evidence type="ECO:0000259" key="4">
    <source>
        <dbReference type="Pfam" id="PF22562"/>
    </source>
</evidence>
<keyword evidence="6" id="KW-1185">Reference proteome</keyword>
<dbReference type="Proteomes" id="UP000734854">
    <property type="component" value="Unassembled WGS sequence"/>
</dbReference>
<keyword evidence="1" id="KW-0677">Repeat</keyword>
<evidence type="ECO:0000256" key="3">
    <source>
        <dbReference type="SAM" id="MobiDB-lite"/>
    </source>
</evidence>
<organism evidence="5 6">
    <name type="scientific">Zingiber officinale</name>
    <name type="common">Ginger</name>
    <name type="synonym">Amomum zingiber</name>
    <dbReference type="NCBI Taxonomy" id="94328"/>
    <lineage>
        <taxon>Eukaryota</taxon>
        <taxon>Viridiplantae</taxon>
        <taxon>Streptophyta</taxon>
        <taxon>Embryophyta</taxon>
        <taxon>Tracheophyta</taxon>
        <taxon>Spermatophyta</taxon>
        <taxon>Magnoliopsida</taxon>
        <taxon>Liliopsida</taxon>
        <taxon>Zingiberales</taxon>
        <taxon>Zingiberaceae</taxon>
        <taxon>Zingiber</taxon>
    </lineage>
</organism>
<proteinExistence type="predicted"/>
<dbReference type="InterPro" id="IPR009060">
    <property type="entry name" value="UBA-like_sf"/>
</dbReference>
<dbReference type="EMBL" id="JACMSC010000012">
    <property type="protein sequence ID" value="KAG6495288.1"/>
    <property type="molecule type" value="Genomic_DNA"/>
</dbReference>
<protein>
    <recommendedName>
        <fullName evidence="4">UBA domain-containing protein</fullName>
    </recommendedName>
</protein>
<sequence>MYGSRGRILDIVLRDGDGWSSPNAFALASRLKSYSVCGDLDFGQQLHGVVRRGLSVLCFVIKSGLEQDEFLCSSPVDMYSKYGLSMEAHKVFIRTIDPDIVVWSAIISCFTQLGLNTGAVELFRTMESIGAKANHRTLASVASAASELGDLALCASLHASILKNGFETGIEVGNAILNMYTKNVAVGDGCVMFDTMLYHDTVSWNCLPLDFTMEMPPFEKDPREYTKKEVDIEYGQTWHYIDGRNFGEESVMEAEKIDLIEIKDNNDPTDQDSSPSSVNEVKIPEIGMTFSCEEEVLEAGGYENLTFDERKCRNYISEARRLRLLFGAEDPPIAGMVLDNVFSNLFDLMMLVDVYKICPGEELLPETGPTGEVESTQLVASEDIVSKLAAIGFKYLHCQKAAINTANAGVEEAMIWLLSHMGDPEHLDDIWKDNSIEVARKALKASGGNIEKATDWIFSHPEASSSMDTDATSNGVQDSDLGVPDGSG</sequence>
<dbReference type="PROSITE" id="PS51375">
    <property type="entry name" value="PPR"/>
    <property type="match status" value="1"/>
</dbReference>
<reference evidence="5 6" key="1">
    <citation type="submission" date="2020-08" db="EMBL/GenBank/DDBJ databases">
        <title>Plant Genome Project.</title>
        <authorList>
            <person name="Zhang R.-G."/>
        </authorList>
    </citation>
    <scope>NUCLEOTIDE SEQUENCE [LARGE SCALE GENOMIC DNA]</scope>
    <source>
        <tissue evidence="5">Rhizome</tissue>
    </source>
</reference>
<dbReference type="InterPro" id="IPR046960">
    <property type="entry name" value="PPR_At4g14850-like_plant"/>
</dbReference>
<dbReference type="Gene3D" id="1.10.8.10">
    <property type="entry name" value="DNA helicase RuvA subunit, C-terminal domain"/>
    <property type="match status" value="2"/>
</dbReference>
<accession>A0A8J5FUC7</accession>
<dbReference type="Gene3D" id="1.25.40.10">
    <property type="entry name" value="Tetratricopeptide repeat domain"/>
    <property type="match status" value="1"/>
</dbReference>
<evidence type="ECO:0000313" key="6">
    <source>
        <dbReference type="Proteomes" id="UP000734854"/>
    </source>
</evidence>
<dbReference type="AlphaFoldDB" id="A0A8J5FUC7"/>
<dbReference type="GO" id="GO:0003723">
    <property type="term" value="F:RNA binding"/>
    <property type="evidence" value="ECO:0007669"/>
    <property type="project" value="InterPro"/>
</dbReference>
<evidence type="ECO:0000256" key="2">
    <source>
        <dbReference type="PROSITE-ProRule" id="PRU00708"/>
    </source>
</evidence>
<comment type="caution">
    <text evidence="5">The sequence shown here is derived from an EMBL/GenBank/DDBJ whole genome shotgun (WGS) entry which is preliminary data.</text>
</comment>
<dbReference type="InterPro" id="IPR015940">
    <property type="entry name" value="UBA"/>
</dbReference>
<evidence type="ECO:0000313" key="5">
    <source>
        <dbReference type="EMBL" id="KAG6495288.1"/>
    </source>
</evidence>
<feature type="region of interest" description="Disordered" evidence="3">
    <location>
        <begin position="462"/>
        <end position="488"/>
    </location>
</feature>
<dbReference type="PANTHER" id="PTHR24015:SF548">
    <property type="entry name" value="OS08G0340900 PROTEIN"/>
    <property type="match status" value="1"/>
</dbReference>
<feature type="repeat" description="PPR" evidence="2">
    <location>
        <begin position="99"/>
        <end position="133"/>
    </location>
</feature>
<dbReference type="InterPro" id="IPR011990">
    <property type="entry name" value="TPR-like_helical_dom_sf"/>
</dbReference>
<dbReference type="Pfam" id="PF22562">
    <property type="entry name" value="UBA_7"/>
    <property type="match status" value="1"/>
</dbReference>
<dbReference type="SUPFAM" id="SSF46934">
    <property type="entry name" value="UBA-like"/>
    <property type="match status" value="2"/>
</dbReference>
<gene>
    <name evidence="5" type="ORF">ZIOFF_043082</name>
</gene>
<dbReference type="PANTHER" id="PTHR24015">
    <property type="entry name" value="OS07G0578800 PROTEIN-RELATED"/>
    <property type="match status" value="1"/>
</dbReference>
<feature type="compositionally biased region" description="Polar residues" evidence="3">
    <location>
        <begin position="462"/>
        <end position="477"/>
    </location>
</feature>
<feature type="domain" description="UBA" evidence="4">
    <location>
        <begin position="382"/>
        <end position="425"/>
    </location>
</feature>
<dbReference type="InterPro" id="IPR002885">
    <property type="entry name" value="PPR_rpt"/>
</dbReference>
<name>A0A8J5FUC7_ZINOF</name>